<sequence length="295" mass="33066">MTEVTLQHVLSDLRPNILPKLKAEADVFGSSPQKTATVDTHRGETYQFCYFIRKTEPHSVLIKVRKIKRIILPYIKQKKRKEMMGKSSIATRNKKRRVAEQAYSTDINTEDVEMANTLGDLGKGDEEYRPPAVTEDIDCGEQPVDTLDLEIVEEEKPKPVLGLTYQGFNIYGQCLCIVIEPWPTARAMPFPLSLGTPGLTKQTTLEASTPAKVPLFLPEEPDNVEGQRSMHIDQAYLDKVLNTIEVSDDEGDMGGMMEFSRVLHNVGDSRAGAINDDDDMDESVLFGDADKFKEL</sequence>
<organism evidence="1 2">
    <name type="scientific">Pholiota conissans</name>
    <dbReference type="NCBI Taxonomy" id="109636"/>
    <lineage>
        <taxon>Eukaryota</taxon>
        <taxon>Fungi</taxon>
        <taxon>Dikarya</taxon>
        <taxon>Basidiomycota</taxon>
        <taxon>Agaricomycotina</taxon>
        <taxon>Agaricomycetes</taxon>
        <taxon>Agaricomycetidae</taxon>
        <taxon>Agaricales</taxon>
        <taxon>Agaricineae</taxon>
        <taxon>Strophariaceae</taxon>
        <taxon>Pholiota</taxon>
    </lineage>
</organism>
<dbReference type="EMBL" id="MU155292">
    <property type="protein sequence ID" value="KAF9476500.1"/>
    <property type="molecule type" value="Genomic_DNA"/>
</dbReference>
<reference evidence="1" key="1">
    <citation type="submission" date="2020-11" db="EMBL/GenBank/DDBJ databases">
        <authorList>
            <consortium name="DOE Joint Genome Institute"/>
            <person name="Ahrendt S."/>
            <person name="Riley R."/>
            <person name="Andreopoulos W."/>
            <person name="Labutti K."/>
            <person name="Pangilinan J."/>
            <person name="Ruiz-Duenas F.J."/>
            <person name="Barrasa J.M."/>
            <person name="Sanchez-Garcia M."/>
            <person name="Camarero S."/>
            <person name="Miyauchi S."/>
            <person name="Serrano A."/>
            <person name="Linde D."/>
            <person name="Babiker R."/>
            <person name="Drula E."/>
            <person name="Ayuso-Fernandez I."/>
            <person name="Pacheco R."/>
            <person name="Padilla G."/>
            <person name="Ferreira P."/>
            <person name="Barriuso J."/>
            <person name="Kellner H."/>
            <person name="Castanera R."/>
            <person name="Alfaro M."/>
            <person name="Ramirez L."/>
            <person name="Pisabarro A.G."/>
            <person name="Kuo A."/>
            <person name="Tritt A."/>
            <person name="Lipzen A."/>
            <person name="He G."/>
            <person name="Yan M."/>
            <person name="Ng V."/>
            <person name="Cullen D."/>
            <person name="Martin F."/>
            <person name="Rosso M.-N."/>
            <person name="Henrissat B."/>
            <person name="Hibbett D."/>
            <person name="Martinez A.T."/>
            <person name="Grigoriev I.V."/>
        </authorList>
    </citation>
    <scope>NUCLEOTIDE SEQUENCE</scope>
    <source>
        <strain evidence="1">CIRM-BRFM 674</strain>
    </source>
</reference>
<dbReference type="AlphaFoldDB" id="A0A9P6CXE0"/>
<name>A0A9P6CXE0_9AGAR</name>
<keyword evidence="2" id="KW-1185">Reference proteome</keyword>
<dbReference type="PANTHER" id="PTHR40635">
    <property type="match status" value="1"/>
</dbReference>
<comment type="caution">
    <text evidence="1">The sequence shown here is derived from an EMBL/GenBank/DDBJ whole genome shotgun (WGS) entry which is preliminary data.</text>
</comment>
<proteinExistence type="predicted"/>
<protein>
    <submittedName>
        <fullName evidence="1">Uncharacterized protein</fullName>
    </submittedName>
</protein>
<evidence type="ECO:0000313" key="1">
    <source>
        <dbReference type="EMBL" id="KAF9476500.1"/>
    </source>
</evidence>
<dbReference type="OrthoDB" id="5374757at2759"/>
<evidence type="ECO:0000313" key="2">
    <source>
        <dbReference type="Proteomes" id="UP000807469"/>
    </source>
</evidence>
<gene>
    <name evidence="1" type="ORF">BDN70DRAFT_812232</name>
</gene>
<dbReference type="Proteomes" id="UP000807469">
    <property type="component" value="Unassembled WGS sequence"/>
</dbReference>
<dbReference type="PANTHER" id="PTHR40635:SF1">
    <property type="match status" value="1"/>
</dbReference>
<accession>A0A9P6CXE0</accession>